<feature type="domain" description="Myb-like" evidence="5">
    <location>
        <begin position="600"/>
        <end position="639"/>
    </location>
</feature>
<gene>
    <name evidence="8" type="ORF">Malapachy_2670</name>
</gene>
<dbReference type="RefSeq" id="XP_017992950.1">
    <property type="nucleotide sequence ID" value="XM_018137158.1"/>
</dbReference>
<dbReference type="GO" id="GO:0003700">
    <property type="term" value="F:DNA-binding transcription factor activity"/>
    <property type="evidence" value="ECO:0007669"/>
    <property type="project" value="TreeGrafter"/>
</dbReference>
<dbReference type="Pfam" id="PF00249">
    <property type="entry name" value="Myb_DNA-binding"/>
    <property type="match status" value="1"/>
</dbReference>
<comment type="caution">
    <text evidence="8">The sequence shown here is derived from an EMBL/GenBank/DDBJ whole genome shotgun (WGS) entry which is preliminary data.</text>
</comment>
<dbReference type="VEuPathDB" id="FungiDB:Malapachy_2670"/>
<reference evidence="8 9" key="1">
    <citation type="submission" date="2015-07" db="EMBL/GenBank/DDBJ databases">
        <title>Draft Genome Sequence of Malassezia furfur CBS1878 and Malassezia pachydermatis CBS1879.</title>
        <authorList>
            <person name="Triana S."/>
            <person name="Ohm R."/>
            <person name="Gonzalez A."/>
            <person name="DeCock H."/>
            <person name="Restrepo S."/>
            <person name="Celis A."/>
        </authorList>
    </citation>
    <scope>NUCLEOTIDE SEQUENCE [LARGE SCALE GENOMIC DNA]</scope>
    <source>
        <strain evidence="8 9">CBS 1879</strain>
    </source>
</reference>
<feature type="compositionally biased region" description="Polar residues" evidence="4">
    <location>
        <begin position="653"/>
        <end position="665"/>
    </location>
</feature>
<organism evidence="8 9">
    <name type="scientific">Malassezia pachydermatis</name>
    <dbReference type="NCBI Taxonomy" id="77020"/>
    <lineage>
        <taxon>Eukaryota</taxon>
        <taxon>Fungi</taxon>
        <taxon>Dikarya</taxon>
        <taxon>Basidiomycota</taxon>
        <taxon>Ustilaginomycotina</taxon>
        <taxon>Malasseziomycetes</taxon>
        <taxon>Malasseziales</taxon>
        <taxon>Malasseziaceae</taxon>
        <taxon>Malassezia</taxon>
    </lineage>
</organism>
<feature type="compositionally biased region" description="Polar residues" evidence="4">
    <location>
        <begin position="457"/>
        <end position="476"/>
    </location>
</feature>
<feature type="compositionally biased region" description="Polar residues" evidence="4">
    <location>
        <begin position="699"/>
        <end position="708"/>
    </location>
</feature>
<feature type="region of interest" description="Disordered" evidence="4">
    <location>
        <begin position="455"/>
        <end position="515"/>
    </location>
</feature>
<dbReference type="GeneID" id="28729033"/>
<protein>
    <submittedName>
        <fullName evidence="8">Myb-like dna-binding domain containing protein</fullName>
    </submittedName>
</protein>
<dbReference type="STRING" id="77020.A0A0M8MNU3"/>
<evidence type="ECO:0000256" key="1">
    <source>
        <dbReference type="ARBA" id="ARBA00004123"/>
    </source>
</evidence>
<evidence type="ECO:0000256" key="2">
    <source>
        <dbReference type="ARBA" id="ARBA00023125"/>
    </source>
</evidence>
<name>A0A0M8MNU3_9BASI</name>
<dbReference type="OrthoDB" id="2143914at2759"/>
<feature type="region of interest" description="Disordered" evidence="4">
    <location>
        <begin position="1"/>
        <end position="67"/>
    </location>
</feature>
<dbReference type="PANTHER" id="PTHR46380">
    <property type="entry name" value="CYCLIN-D-BINDING MYB-LIKE TRANSCRIPTION FACTOR 1"/>
    <property type="match status" value="1"/>
</dbReference>
<dbReference type="GO" id="GO:0000976">
    <property type="term" value="F:transcription cis-regulatory region binding"/>
    <property type="evidence" value="ECO:0007669"/>
    <property type="project" value="TreeGrafter"/>
</dbReference>
<dbReference type="CDD" id="cd00167">
    <property type="entry name" value="SANT"/>
    <property type="match status" value="1"/>
</dbReference>
<feature type="compositionally biased region" description="Polar residues" evidence="4">
    <location>
        <begin position="397"/>
        <end position="413"/>
    </location>
</feature>
<dbReference type="Gene3D" id="1.10.10.60">
    <property type="entry name" value="Homeodomain-like"/>
    <property type="match status" value="1"/>
</dbReference>
<feature type="region of interest" description="Disordered" evidence="4">
    <location>
        <begin position="239"/>
        <end position="273"/>
    </location>
</feature>
<feature type="region of interest" description="Disordered" evidence="4">
    <location>
        <begin position="532"/>
        <end position="599"/>
    </location>
</feature>
<evidence type="ECO:0000256" key="3">
    <source>
        <dbReference type="ARBA" id="ARBA00023242"/>
    </source>
</evidence>
<dbReference type="AlphaFoldDB" id="A0A0M8MNU3"/>
<evidence type="ECO:0000256" key="4">
    <source>
        <dbReference type="SAM" id="MobiDB-lite"/>
    </source>
</evidence>
<feature type="compositionally biased region" description="Polar residues" evidence="4">
    <location>
        <begin position="29"/>
        <end position="44"/>
    </location>
</feature>
<comment type="subcellular location">
    <subcellularLocation>
        <location evidence="1">Nucleus</location>
    </subcellularLocation>
</comment>
<feature type="domain" description="SANT" evidence="6">
    <location>
        <begin position="600"/>
        <end position="647"/>
    </location>
</feature>
<dbReference type="PROSITE" id="PS50090">
    <property type="entry name" value="MYB_LIKE"/>
    <property type="match status" value="1"/>
</dbReference>
<dbReference type="InterPro" id="IPR001005">
    <property type="entry name" value="SANT/Myb"/>
</dbReference>
<dbReference type="SMART" id="SM00717">
    <property type="entry name" value="SANT"/>
    <property type="match status" value="1"/>
</dbReference>
<feature type="region of interest" description="Disordered" evidence="4">
    <location>
        <begin position="366"/>
        <end position="441"/>
    </location>
</feature>
<feature type="compositionally biased region" description="Low complexity" evidence="4">
    <location>
        <begin position="45"/>
        <end position="58"/>
    </location>
</feature>
<dbReference type="InterPro" id="IPR009057">
    <property type="entry name" value="Homeodomain-like_sf"/>
</dbReference>
<dbReference type="EMBL" id="LGAV01000002">
    <property type="protein sequence ID" value="KOS15318.1"/>
    <property type="molecule type" value="Genomic_DNA"/>
</dbReference>
<dbReference type="PROSITE" id="PS51294">
    <property type="entry name" value="HTH_MYB"/>
    <property type="match status" value="1"/>
</dbReference>
<sequence length="741" mass="81116">MSEPMDIAHPQPSQLMPLSIPPRRASFSGDETQPSSAHQHTDTGTEPTSSVSPRTPSPILGHAPALDNVPGAISGHLTFPQVGLGLGTMEQEMQMLMELDETADMDAKTGTGLDTQSSEWADLASLLTSYGYSMGPDDGVAAWQPPTSLPEEASAREQVLATCLLHLLKRMRQQEDSREHLKHLLRVTRLASLSLFSSLRISYSHMLQAERDIKARLEVELSGSKSQSKMLSDMISRASLHSHDEKATSATTRYSMPSLDDEEEARRAPTSPTNMERTKLLADKRYLRQRVKDAEAQVARLESELKTLRPLLLRANHEDDMSDVLTPSRHGTRTPLAKPRRREATMGDATAEHLLLATRMLRTLRHASRPSSTADVSPMKHDVMPTTPHRQHATAKIPSQSSYESYPHTPTSLHRTDDMHSSPYAPMSARSVPSSSHYSSGLDDLLHAAQSLGPMSYSHSHAPSSRYADTNTSPTRASPWARVPTSLTPGAVSQAYGSPKRRRMGSGSSTMDDAPLPSALDVLAHHAAIEHPSSPTHVHSHAPAYASSHHRRTHSGSYAAPTSGTWSPVPVPRAPASASKPRPSSGGSQHSPEKRLPYVRWSAEEDTKLRRAIKEHGQRWEHVARAVGTRSYHQCRQRYLLMRRKEAAANGLASPSKNNRTVPRQTTEKSHTQEEESSGGSSEQETQSLRASEPLLEMATSTRQVTSPTKEHETPPLSVPTHASSPLSRTALSPAPPVLQS</sequence>
<evidence type="ECO:0000259" key="7">
    <source>
        <dbReference type="PROSITE" id="PS51294"/>
    </source>
</evidence>
<evidence type="ECO:0000259" key="6">
    <source>
        <dbReference type="PROSITE" id="PS51293"/>
    </source>
</evidence>
<dbReference type="GO" id="GO:0005634">
    <property type="term" value="C:nucleus"/>
    <property type="evidence" value="ECO:0007669"/>
    <property type="project" value="UniProtKB-SubCell"/>
</dbReference>
<dbReference type="InterPro" id="IPR017930">
    <property type="entry name" value="Myb_dom"/>
</dbReference>
<feature type="domain" description="HTH myb-type" evidence="7">
    <location>
        <begin position="600"/>
        <end position="647"/>
    </location>
</feature>
<dbReference type="InterPro" id="IPR051651">
    <property type="entry name" value="DMTF1_DNA-bind_reg"/>
</dbReference>
<evidence type="ECO:0000259" key="5">
    <source>
        <dbReference type="PROSITE" id="PS50090"/>
    </source>
</evidence>
<dbReference type="InterPro" id="IPR017884">
    <property type="entry name" value="SANT_dom"/>
</dbReference>
<proteinExistence type="predicted"/>
<feature type="compositionally biased region" description="Low complexity" evidence="4">
    <location>
        <begin position="574"/>
        <end position="588"/>
    </location>
</feature>
<feature type="region of interest" description="Disordered" evidence="4">
    <location>
        <begin position="322"/>
        <end position="344"/>
    </location>
</feature>
<feature type="compositionally biased region" description="Polar residues" evidence="4">
    <location>
        <begin position="721"/>
        <end position="731"/>
    </location>
</feature>
<dbReference type="Proteomes" id="UP000037751">
    <property type="component" value="Unassembled WGS sequence"/>
</dbReference>
<evidence type="ECO:0000313" key="9">
    <source>
        <dbReference type="Proteomes" id="UP000037751"/>
    </source>
</evidence>
<dbReference type="PANTHER" id="PTHR46380:SF2">
    <property type="entry name" value="CYCLIN-D-BINDING MYB-LIKE TRANSCRIPTION FACTOR 1"/>
    <property type="match status" value="1"/>
</dbReference>
<keyword evidence="9" id="KW-1185">Reference proteome</keyword>
<keyword evidence="2 8" id="KW-0238">DNA-binding</keyword>
<feature type="region of interest" description="Disordered" evidence="4">
    <location>
        <begin position="647"/>
        <end position="741"/>
    </location>
</feature>
<dbReference type="PROSITE" id="PS51293">
    <property type="entry name" value="SANT"/>
    <property type="match status" value="1"/>
</dbReference>
<accession>A0A0M8MNU3</accession>
<evidence type="ECO:0000313" key="8">
    <source>
        <dbReference type="EMBL" id="KOS15318.1"/>
    </source>
</evidence>
<dbReference type="SUPFAM" id="SSF46689">
    <property type="entry name" value="Homeodomain-like"/>
    <property type="match status" value="1"/>
</dbReference>
<feature type="compositionally biased region" description="Low complexity" evidence="4">
    <location>
        <begin position="678"/>
        <end position="688"/>
    </location>
</feature>
<keyword evidence="3" id="KW-0539">Nucleus</keyword>